<evidence type="ECO:0000313" key="3">
    <source>
        <dbReference type="Proteomes" id="UP000241394"/>
    </source>
</evidence>
<feature type="transmembrane region" description="Helical" evidence="1">
    <location>
        <begin position="217"/>
        <end position="241"/>
    </location>
</feature>
<keyword evidence="1" id="KW-1133">Transmembrane helix</keyword>
<dbReference type="STRING" id="1590841.A0A2R6R3E3"/>
<dbReference type="GO" id="GO:0016829">
    <property type="term" value="F:lyase activity"/>
    <property type="evidence" value="ECO:0007669"/>
    <property type="project" value="UniProtKB-KW"/>
</dbReference>
<sequence length="359" mass="40198">MELRSACCGIQAPQIRLSSNQHLFSRYRVSPSLSALCVTFRSHLGFRDRRFRVQNESKAYLVAGLKKTSKDYPLWSFKKGVTVYASKSNPKAKLSFSRVDGAEPLRGKSGSVSFNGLTYHTVEEGKLESAPFKENTGSYLWVLAPVVFISSLVLPQFFLNTVIEVLVNDEILAEIVASFISEVLFYIGLAMFLLVTDRVQKPYLEFSSKRWSLITGLRGYLSSAFFTTGFKVLAPLFAVFITWPVLGLPALVAVGPFLAGCLAQLAFESRLARRGSSAWPLVPIIFEVYRLYQLTKAAHFIQRLMFTMKDVPVSPDLLDRSGAMVAMLVTFQVVGAVCLWSWLTLLLRLFPSRPVVENY</sequence>
<feature type="transmembrane region" description="Helical" evidence="1">
    <location>
        <begin position="171"/>
        <end position="196"/>
    </location>
</feature>
<keyword evidence="2" id="KW-0456">Lyase</keyword>
<dbReference type="PANTHER" id="PTHR33918">
    <property type="entry name" value="OS01G0704200 PROTEIN"/>
    <property type="match status" value="1"/>
</dbReference>
<keyword evidence="1" id="KW-0812">Transmembrane</keyword>
<organism evidence="2 3">
    <name type="scientific">Actinidia chinensis var. chinensis</name>
    <name type="common">Chinese soft-hair kiwi</name>
    <dbReference type="NCBI Taxonomy" id="1590841"/>
    <lineage>
        <taxon>Eukaryota</taxon>
        <taxon>Viridiplantae</taxon>
        <taxon>Streptophyta</taxon>
        <taxon>Embryophyta</taxon>
        <taxon>Tracheophyta</taxon>
        <taxon>Spermatophyta</taxon>
        <taxon>Magnoliopsida</taxon>
        <taxon>eudicotyledons</taxon>
        <taxon>Gunneridae</taxon>
        <taxon>Pentapetalae</taxon>
        <taxon>asterids</taxon>
        <taxon>Ericales</taxon>
        <taxon>Actinidiaceae</taxon>
        <taxon>Actinidia</taxon>
    </lineage>
</organism>
<gene>
    <name evidence="2" type="ORF">CEY00_Acc11811</name>
</gene>
<dbReference type="Proteomes" id="UP000241394">
    <property type="component" value="Chromosome LG10"/>
</dbReference>
<accession>A0A2R6R3E3</accession>
<dbReference type="Gramene" id="PSS19773">
    <property type="protein sequence ID" value="PSS19773"/>
    <property type="gene ID" value="CEY00_Acc11811"/>
</dbReference>
<dbReference type="OMA" id="AMIVTFQ"/>
<proteinExistence type="predicted"/>
<evidence type="ECO:0000313" key="2">
    <source>
        <dbReference type="EMBL" id="PSS19773.1"/>
    </source>
</evidence>
<keyword evidence="3" id="KW-1185">Reference proteome</keyword>
<feature type="transmembrane region" description="Helical" evidence="1">
    <location>
        <begin position="321"/>
        <end position="343"/>
    </location>
</feature>
<name>A0A2R6R3E3_ACTCC</name>
<feature type="transmembrane region" description="Helical" evidence="1">
    <location>
        <begin position="247"/>
        <end position="267"/>
    </location>
</feature>
<dbReference type="OrthoDB" id="1927955at2759"/>
<dbReference type="GO" id="GO:0009507">
    <property type="term" value="C:chloroplast"/>
    <property type="evidence" value="ECO:0007669"/>
    <property type="project" value="TreeGrafter"/>
</dbReference>
<keyword evidence="1" id="KW-0472">Membrane</keyword>
<comment type="caution">
    <text evidence="2">The sequence shown here is derived from an EMBL/GenBank/DDBJ whole genome shotgun (WGS) entry which is preliminary data.</text>
</comment>
<dbReference type="EMBL" id="NKQK01000010">
    <property type="protein sequence ID" value="PSS19773.1"/>
    <property type="molecule type" value="Genomic_DNA"/>
</dbReference>
<dbReference type="AlphaFoldDB" id="A0A2R6R3E3"/>
<reference evidence="3" key="2">
    <citation type="journal article" date="2018" name="BMC Genomics">
        <title>A manually annotated Actinidia chinensis var. chinensis (kiwifruit) genome highlights the challenges associated with draft genomes and gene prediction in plants.</title>
        <authorList>
            <person name="Pilkington S.M."/>
            <person name="Crowhurst R."/>
            <person name="Hilario E."/>
            <person name="Nardozza S."/>
            <person name="Fraser L."/>
            <person name="Peng Y."/>
            <person name="Gunaseelan K."/>
            <person name="Simpson R."/>
            <person name="Tahir J."/>
            <person name="Deroles S.C."/>
            <person name="Templeton K."/>
            <person name="Luo Z."/>
            <person name="Davy M."/>
            <person name="Cheng C."/>
            <person name="McNeilage M."/>
            <person name="Scaglione D."/>
            <person name="Liu Y."/>
            <person name="Zhang Q."/>
            <person name="Datson P."/>
            <person name="De Silva N."/>
            <person name="Gardiner S.E."/>
            <person name="Bassett H."/>
            <person name="Chagne D."/>
            <person name="McCallum J."/>
            <person name="Dzierzon H."/>
            <person name="Deng C."/>
            <person name="Wang Y.Y."/>
            <person name="Barron L."/>
            <person name="Manako K."/>
            <person name="Bowen J."/>
            <person name="Foster T.M."/>
            <person name="Erridge Z.A."/>
            <person name="Tiffin H."/>
            <person name="Waite C.N."/>
            <person name="Davies K.M."/>
            <person name="Grierson E.P."/>
            <person name="Laing W.A."/>
            <person name="Kirk R."/>
            <person name="Chen X."/>
            <person name="Wood M."/>
            <person name="Montefiori M."/>
            <person name="Brummell D.A."/>
            <person name="Schwinn K.E."/>
            <person name="Catanach A."/>
            <person name="Fullerton C."/>
            <person name="Li D."/>
            <person name="Meiyalaghan S."/>
            <person name="Nieuwenhuizen N."/>
            <person name="Read N."/>
            <person name="Prakash R."/>
            <person name="Hunter D."/>
            <person name="Zhang H."/>
            <person name="McKenzie M."/>
            <person name="Knabel M."/>
            <person name="Harris A."/>
            <person name="Allan A.C."/>
            <person name="Gleave A."/>
            <person name="Chen A."/>
            <person name="Janssen B.J."/>
            <person name="Plunkett B."/>
            <person name="Ampomah-Dwamena C."/>
            <person name="Voogd C."/>
            <person name="Leif D."/>
            <person name="Lafferty D."/>
            <person name="Souleyre E.J.F."/>
            <person name="Varkonyi-Gasic E."/>
            <person name="Gambi F."/>
            <person name="Hanley J."/>
            <person name="Yao J.L."/>
            <person name="Cheung J."/>
            <person name="David K.M."/>
            <person name="Warren B."/>
            <person name="Marsh K."/>
            <person name="Snowden K.C."/>
            <person name="Lin-Wang K."/>
            <person name="Brian L."/>
            <person name="Martinez-Sanchez M."/>
            <person name="Wang M."/>
            <person name="Ileperuma N."/>
            <person name="Macnee N."/>
            <person name="Campin R."/>
            <person name="McAtee P."/>
            <person name="Drummond R.S.M."/>
            <person name="Espley R.V."/>
            <person name="Ireland H.S."/>
            <person name="Wu R."/>
            <person name="Atkinson R.G."/>
            <person name="Karunairetnam S."/>
            <person name="Bulley S."/>
            <person name="Chunkath S."/>
            <person name="Hanley Z."/>
            <person name="Storey R."/>
            <person name="Thrimawithana A.H."/>
            <person name="Thomson S."/>
            <person name="David C."/>
            <person name="Testolin R."/>
            <person name="Huang H."/>
            <person name="Hellens R.P."/>
            <person name="Schaffer R.J."/>
        </authorList>
    </citation>
    <scope>NUCLEOTIDE SEQUENCE [LARGE SCALE GENOMIC DNA]</scope>
    <source>
        <strain evidence="3">cv. Red5</strain>
    </source>
</reference>
<feature type="transmembrane region" description="Helical" evidence="1">
    <location>
        <begin position="139"/>
        <end position="159"/>
    </location>
</feature>
<reference evidence="2 3" key="1">
    <citation type="submission" date="2017-07" db="EMBL/GenBank/DDBJ databases">
        <title>An improved, manually edited Actinidia chinensis var. chinensis (kiwifruit) genome highlights the challenges associated with draft genomes and gene prediction in plants.</title>
        <authorList>
            <person name="Pilkington S."/>
            <person name="Crowhurst R."/>
            <person name="Hilario E."/>
            <person name="Nardozza S."/>
            <person name="Fraser L."/>
            <person name="Peng Y."/>
            <person name="Gunaseelan K."/>
            <person name="Simpson R."/>
            <person name="Tahir J."/>
            <person name="Deroles S."/>
            <person name="Templeton K."/>
            <person name="Luo Z."/>
            <person name="Davy M."/>
            <person name="Cheng C."/>
            <person name="Mcneilage M."/>
            <person name="Scaglione D."/>
            <person name="Liu Y."/>
            <person name="Zhang Q."/>
            <person name="Datson P."/>
            <person name="De Silva N."/>
            <person name="Gardiner S."/>
            <person name="Bassett H."/>
            <person name="Chagne D."/>
            <person name="Mccallum J."/>
            <person name="Dzierzon H."/>
            <person name="Deng C."/>
            <person name="Wang Y.-Y."/>
            <person name="Barron N."/>
            <person name="Manako K."/>
            <person name="Bowen J."/>
            <person name="Foster T."/>
            <person name="Erridge Z."/>
            <person name="Tiffin H."/>
            <person name="Waite C."/>
            <person name="Davies K."/>
            <person name="Grierson E."/>
            <person name="Laing W."/>
            <person name="Kirk R."/>
            <person name="Chen X."/>
            <person name="Wood M."/>
            <person name="Montefiori M."/>
            <person name="Brummell D."/>
            <person name="Schwinn K."/>
            <person name="Catanach A."/>
            <person name="Fullerton C."/>
            <person name="Li D."/>
            <person name="Meiyalaghan S."/>
            <person name="Nieuwenhuizen N."/>
            <person name="Read N."/>
            <person name="Prakash R."/>
            <person name="Hunter D."/>
            <person name="Zhang H."/>
            <person name="Mckenzie M."/>
            <person name="Knabel M."/>
            <person name="Harris A."/>
            <person name="Allan A."/>
            <person name="Chen A."/>
            <person name="Janssen B."/>
            <person name="Plunkett B."/>
            <person name="Dwamena C."/>
            <person name="Voogd C."/>
            <person name="Leif D."/>
            <person name="Lafferty D."/>
            <person name="Souleyre E."/>
            <person name="Varkonyi-Gasic E."/>
            <person name="Gambi F."/>
            <person name="Hanley J."/>
            <person name="Yao J.-L."/>
            <person name="Cheung J."/>
            <person name="David K."/>
            <person name="Warren B."/>
            <person name="Marsh K."/>
            <person name="Snowden K."/>
            <person name="Lin-Wang K."/>
            <person name="Brian L."/>
            <person name="Martinez-Sanchez M."/>
            <person name="Wang M."/>
            <person name="Ileperuma N."/>
            <person name="Macnee N."/>
            <person name="Campin R."/>
            <person name="Mcatee P."/>
            <person name="Drummond R."/>
            <person name="Espley R."/>
            <person name="Ireland H."/>
            <person name="Wu R."/>
            <person name="Atkinson R."/>
            <person name="Karunairetnam S."/>
            <person name="Bulley S."/>
            <person name="Chunkath S."/>
            <person name="Hanley Z."/>
            <person name="Storey R."/>
            <person name="Thrimawithana A."/>
            <person name="Thomson S."/>
            <person name="David C."/>
            <person name="Testolin R."/>
        </authorList>
    </citation>
    <scope>NUCLEOTIDE SEQUENCE [LARGE SCALE GENOMIC DNA]</scope>
    <source>
        <strain evidence="3">cv. Red5</strain>
        <tissue evidence="2">Young leaf</tissue>
    </source>
</reference>
<dbReference type="PANTHER" id="PTHR33918:SF4">
    <property type="entry name" value="ABC-2 TYPE TRANSPORTER DOMAIN-CONTAINING PROTEIN"/>
    <property type="match status" value="1"/>
</dbReference>
<dbReference type="InParanoid" id="A0A2R6R3E3"/>
<protein>
    <submittedName>
        <fullName evidence="2">Argininosuccinate lyase</fullName>
    </submittedName>
</protein>
<evidence type="ECO:0000256" key="1">
    <source>
        <dbReference type="SAM" id="Phobius"/>
    </source>
</evidence>